<feature type="compositionally biased region" description="Polar residues" evidence="1">
    <location>
        <begin position="45"/>
        <end position="57"/>
    </location>
</feature>
<sequence length="168" mass="18142">MAADMPRTTGDGLAGSFGWPWSNCGRSSMVGWMDHGRDAQALRESPSNPDMSLSQAKTPDGPRHLWGNWWPQPCADTWAMVALLASEQRHATTAQDPAPPARRSEESVIRAILGQILPSQCGSGCQRDPENEGPRSRSPAPPPLRPCPPVVLRSPLTHSAHALMSSHP</sequence>
<feature type="compositionally biased region" description="Pro residues" evidence="1">
    <location>
        <begin position="139"/>
        <end position="149"/>
    </location>
</feature>
<feature type="region of interest" description="Disordered" evidence="1">
    <location>
        <begin position="119"/>
        <end position="153"/>
    </location>
</feature>
<evidence type="ECO:0000256" key="1">
    <source>
        <dbReference type="SAM" id="MobiDB-lite"/>
    </source>
</evidence>
<dbReference type="EMBL" id="JAADYS010001584">
    <property type="protein sequence ID" value="KAF4462131.1"/>
    <property type="molecule type" value="Genomic_DNA"/>
</dbReference>
<feature type="region of interest" description="Disordered" evidence="1">
    <location>
        <begin position="42"/>
        <end position="65"/>
    </location>
</feature>
<proteinExistence type="predicted"/>
<gene>
    <name evidence="2" type="ORF">FALBO_11060</name>
</gene>
<name>A0A8H4L4W2_9HYPO</name>
<dbReference type="AlphaFoldDB" id="A0A8H4L4W2"/>
<comment type="caution">
    <text evidence="2">The sequence shown here is derived from an EMBL/GenBank/DDBJ whole genome shotgun (WGS) entry which is preliminary data.</text>
</comment>
<evidence type="ECO:0000313" key="2">
    <source>
        <dbReference type="EMBL" id="KAF4462131.1"/>
    </source>
</evidence>
<keyword evidence="3" id="KW-1185">Reference proteome</keyword>
<protein>
    <submittedName>
        <fullName evidence="2">Uncharacterized protein</fullName>
    </submittedName>
</protein>
<dbReference type="Proteomes" id="UP000554235">
    <property type="component" value="Unassembled WGS sequence"/>
</dbReference>
<evidence type="ECO:0000313" key="3">
    <source>
        <dbReference type="Proteomes" id="UP000554235"/>
    </source>
</evidence>
<organism evidence="2 3">
    <name type="scientific">Fusarium albosuccineum</name>
    <dbReference type="NCBI Taxonomy" id="1237068"/>
    <lineage>
        <taxon>Eukaryota</taxon>
        <taxon>Fungi</taxon>
        <taxon>Dikarya</taxon>
        <taxon>Ascomycota</taxon>
        <taxon>Pezizomycotina</taxon>
        <taxon>Sordariomycetes</taxon>
        <taxon>Hypocreomycetidae</taxon>
        <taxon>Hypocreales</taxon>
        <taxon>Nectriaceae</taxon>
        <taxon>Fusarium</taxon>
        <taxon>Fusarium decemcellulare species complex</taxon>
    </lineage>
</organism>
<accession>A0A8H4L4W2</accession>
<reference evidence="2 3" key="1">
    <citation type="submission" date="2020-01" db="EMBL/GenBank/DDBJ databases">
        <title>Identification and distribution of gene clusters putatively required for synthesis of sphingolipid metabolism inhibitors in phylogenetically diverse species of the filamentous fungus Fusarium.</title>
        <authorList>
            <person name="Kim H.-S."/>
            <person name="Busman M."/>
            <person name="Brown D.W."/>
            <person name="Divon H."/>
            <person name="Uhlig S."/>
            <person name="Proctor R.H."/>
        </authorList>
    </citation>
    <scope>NUCLEOTIDE SEQUENCE [LARGE SCALE GENOMIC DNA]</scope>
    <source>
        <strain evidence="2 3">NRRL 20459</strain>
    </source>
</reference>